<dbReference type="OrthoDB" id="9802304at2"/>
<dbReference type="Gene3D" id="3.40.50.800">
    <property type="entry name" value="Anticodon-binding domain"/>
    <property type="match status" value="1"/>
</dbReference>
<dbReference type="PANTHER" id="PTHR11451:SF44">
    <property type="entry name" value="THREONINE--TRNA LIGASE, CHLOROPLASTIC_MITOCHONDRIAL 2"/>
    <property type="match status" value="1"/>
</dbReference>
<protein>
    <recommendedName>
        <fullName evidence="13">Threonine--tRNA ligase</fullName>
        <ecNumber evidence="13">6.1.1.3</ecNumber>
    </recommendedName>
    <alternativeName>
        <fullName evidence="13">Threonyl-tRNA synthetase</fullName>
        <shortName evidence="13">ThrRS</shortName>
    </alternativeName>
</protein>
<keyword evidence="8 13" id="KW-0067">ATP-binding</keyword>
<dbReference type="InterPro" id="IPR002320">
    <property type="entry name" value="Thr-tRNA-ligase_IIa"/>
</dbReference>
<comment type="cofactor">
    <cofactor evidence="13">
        <name>Zn(2+)</name>
        <dbReference type="ChEBI" id="CHEBI:29105"/>
    </cofactor>
    <text evidence="13">Binds 1 zinc ion per subunit.</text>
</comment>
<evidence type="ECO:0000256" key="1">
    <source>
        <dbReference type="ARBA" id="ARBA00008226"/>
    </source>
</evidence>
<dbReference type="GO" id="GO:0004829">
    <property type="term" value="F:threonine-tRNA ligase activity"/>
    <property type="evidence" value="ECO:0007669"/>
    <property type="project" value="UniProtKB-UniRule"/>
</dbReference>
<dbReference type="InterPro" id="IPR033728">
    <property type="entry name" value="ThrRS_core"/>
</dbReference>
<name>A0A5C0UFC7_9PROT</name>
<dbReference type="PANTHER" id="PTHR11451">
    <property type="entry name" value="THREONINE-TRNA LIGASE"/>
    <property type="match status" value="1"/>
</dbReference>
<proteinExistence type="inferred from homology"/>
<evidence type="ECO:0000256" key="5">
    <source>
        <dbReference type="ARBA" id="ARBA00022723"/>
    </source>
</evidence>
<evidence type="ECO:0000256" key="13">
    <source>
        <dbReference type="HAMAP-Rule" id="MF_00184"/>
    </source>
</evidence>
<sequence length="658" mass="74650">MIEINLGNSVEQFGSGVSTFSIIEELGNKAKDVIGFKCTKTGQVYDLHSYLRGPISVAPIKTNTAEHLEMIRNDAGHILSHVLSDLYNAATVDIKITEHGFYVDFYCDKSISEHDFGKIEKKMNQLIMKNDRFIINSLNKEEALGLFEQLGNKFASTIVQNSNDECFSVHTHGNHKVLAEGSRSLSTKSIGKHFKILSISGSEWEHGSEKLQRIHGTCWYDKESLESHLKNIEENLKWDHRIIGKQMSMFNIDPEIASGMVFWLPNGVKALNKIREYLRSTWVEYGYQEVSTPIVMNSNLWDKSGHTEMFRENMMFMSLQDNDYALKPMSCPAHINIFKLGNKSYRDLPYKLSEFGLCHRYEPSGSLQGLMRARSFTQDDAHVFVSEEQIEGVILDFCEMVKVVYKKFGFDKILVCLATRPEKYIGEISAWDQAERALLDAANKSDLNCTINEGEGAFYGPKLEFSIKDRKGHVWQCGTVQVDFSLAKRLEAFYTDENADRKAPVVIHHAVLGSLERFFGILLENTKGLLPSWVHPYPIAILPIKNSQEEYANSIKNAMKLYSIDCEIDNSNQTLGYKIKHWIDKRTPYILIIGAKEEQSNKVTLRLLDGKEESLTLEELISKIGAMKETVDSIEINRNVNDTNSNGASRTADGVINE</sequence>
<feature type="binding site" evidence="13">
    <location>
        <position position="382"/>
    </location>
    <ligand>
        <name>Zn(2+)</name>
        <dbReference type="ChEBI" id="CHEBI:29105"/>
        <note>catalytic</note>
    </ligand>
</feature>
<evidence type="ECO:0000256" key="12">
    <source>
        <dbReference type="ARBA" id="ARBA00049515"/>
    </source>
</evidence>
<keyword evidence="17" id="KW-1185">Reference proteome</keyword>
<dbReference type="Pfam" id="PF00587">
    <property type="entry name" value="tRNA-synt_2b"/>
    <property type="match status" value="1"/>
</dbReference>
<comment type="caution">
    <text evidence="13">Lacks conserved residue(s) required for the propagation of feature annotation.</text>
</comment>
<evidence type="ECO:0000256" key="14">
    <source>
        <dbReference type="SAM" id="MobiDB-lite"/>
    </source>
</evidence>
<feature type="region of interest" description="Disordered" evidence="14">
    <location>
        <begin position="639"/>
        <end position="658"/>
    </location>
</feature>
<evidence type="ECO:0000256" key="8">
    <source>
        <dbReference type="ARBA" id="ARBA00022840"/>
    </source>
</evidence>
<dbReference type="GO" id="GO:0006435">
    <property type="term" value="P:threonyl-tRNA aminoacylation"/>
    <property type="evidence" value="ECO:0007669"/>
    <property type="project" value="UniProtKB-UniRule"/>
</dbReference>
<keyword evidence="5 13" id="KW-0479">Metal-binding</keyword>
<dbReference type="Pfam" id="PF03129">
    <property type="entry name" value="HGTP_anticodon"/>
    <property type="match status" value="1"/>
</dbReference>
<comment type="subunit">
    <text evidence="13">Homodimer.</text>
</comment>
<dbReference type="Gene3D" id="3.30.930.10">
    <property type="entry name" value="Bira Bifunctional Protein, Domain 2"/>
    <property type="match status" value="1"/>
</dbReference>
<keyword evidence="3 13" id="KW-0820">tRNA-binding</keyword>
<dbReference type="HAMAP" id="MF_00184">
    <property type="entry name" value="Thr_tRNA_synth"/>
    <property type="match status" value="1"/>
</dbReference>
<dbReference type="Proteomes" id="UP000325004">
    <property type="component" value="Chromosome"/>
</dbReference>
<evidence type="ECO:0000256" key="3">
    <source>
        <dbReference type="ARBA" id="ARBA00022555"/>
    </source>
</evidence>
<dbReference type="GO" id="GO:0005524">
    <property type="term" value="F:ATP binding"/>
    <property type="evidence" value="ECO:0007669"/>
    <property type="project" value="UniProtKB-UniRule"/>
</dbReference>
<evidence type="ECO:0000256" key="2">
    <source>
        <dbReference type="ARBA" id="ARBA00022490"/>
    </source>
</evidence>
<dbReference type="RefSeq" id="WP_148971536.1">
    <property type="nucleotide sequence ID" value="NZ_CP043316.1"/>
</dbReference>
<evidence type="ECO:0000256" key="10">
    <source>
        <dbReference type="ARBA" id="ARBA00022917"/>
    </source>
</evidence>
<dbReference type="CDD" id="cd00771">
    <property type="entry name" value="ThrRS_core"/>
    <property type="match status" value="1"/>
</dbReference>
<comment type="similarity">
    <text evidence="1 13">Belongs to the class-II aminoacyl-tRNA synthetase family.</text>
</comment>
<evidence type="ECO:0000256" key="7">
    <source>
        <dbReference type="ARBA" id="ARBA00022833"/>
    </source>
</evidence>
<dbReference type="InterPro" id="IPR002314">
    <property type="entry name" value="aa-tRNA-synt_IIb"/>
</dbReference>
<evidence type="ECO:0000256" key="9">
    <source>
        <dbReference type="ARBA" id="ARBA00022884"/>
    </source>
</evidence>
<keyword evidence="4 13" id="KW-0436">Ligase</keyword>
<accession>A0A5C0UFC7</accession>
<evidence type="ECO:0000256" key="11">
    <source>
        <dbReference type="ARBA" id="ARBA00023146"/>
    </source>
</evidence>
<dbReference type="PRINTS" id="PR01047">
    <property type="entry name" value="TRNASYNTHTHR"/>
</dbReference>
<keyword evidence="2 13" id="KW-0963">Cytoplasm</keyword>
<dbReference type="PROSITE" id="PS50862">
    <property type="entry name" value="AA_TRNA_LIGASE_II"/>
    <property type="match status" value="1"/>
</dbReference>
<dbReference type="EC" id="6.1.1.3" evidence="13"/>
<dbReference type="EMBL" id="CP043316">
    <property type="protein sequence ID" value="QEK38420.1"/>
    <property type="molecule type" value="Genomic_DNA"/>
</dbReference>
<dbReference type="Gene3D" id="3.30.54.20">
    <property type="match status" value="1"/>
</dbReference>
<dbReference type="GO" id="GO:0046872">
    <property type="term" value="F:metal ion binding"/>
    <property type="evidence" value="ECO:0007669"/>
    <property type="project" value="UniProtKB-KW"/>
</dbReference>
<organism evidence="16 17">
    <name type="scientific">Candidatus Cytomitobacter primus</name>
    <dbReference type="NCBI Taxonomy" id="2066024"/>
    <lineage>
        <taxon>Bacteria</taxon>
        <taxon>Pseudomonadati</taxon>
        <taxon>Pseudomonadota</taxon>
        <taxon>Alphaproteobacteria</taxon>
        <taxon>Holosporales</taxon>
        <taxon>Holosporaceae</taxon>
        <taxon>Candidatus Cytomitobacter</taxon>
    </lineage>
</organism>
<dbReference type="InterPro" id="IPR004154">
    <property type="entry name" value="Anticodon-bd"/>
</dbReference>
<dbReference type="InterPro" id="IPR006195">
    <property type="entry name" value="aa-tRNA-synth_II"/>
</dbReference>
<feature type="binding site" evidence="13">
    <location>
        <position position="331"/>
    </location>
    <ligand>
        <name>Zn(2+)</name>
        <dbReference type="ChEBI" id="CHEBI:29105"/>
        <note>catalytic</note>
    </ligand>
</feature>
<gene>
    <name evidence="13 16" type="primary">thrS</name>
    <name evidence="16" type="ORF">FZC34_00595</name>
</gene>
<comment type="subcellular location">
    <subcellularLocation>
        <location evidence="13">Cytoplasm</location>
    </subcellularLocation>
</comment>
<dbReference type="SUPFAM" id="SSF55681">
    <property type="entry name" value="Class II aaRS and biotin synthetases"/>
    <property type="match status" value="1"/>
</dbReference>
<evidence type="ECO:0000259" key="15">
    <source>
        <dbReference type="PROSITE" id="PS50862"/>
    </source>
</evidence>
<dbReference type="SUPFAM" id="SSF55186">
    <property type="entry name" value="ThrRS/AlaRS common domain"/>
    <property type="match status" value="1"/>
</dbReference>
<keyword evidence="10 13" id="KW-0648">Protein biosynthesis</keyword>
<dbReference type="InterPro" id="IPR045864">
    <property type="entry name" value="aa-tRNA-synth_II/BPL/LPL"/>
</dbReference>
<feature type="domain" description="Aminoacyl-transfer RNA synthetases class-II family profile" evidence="15">
    <location>
        <begin position="265"/>
        <end position="531"/>
    </location>
</feature>
<evidence type="ECO:0000313" key="16">
    <source>
        <dbReference type="EMBL" id="QEK38420.1"/>
    </source>
</evidence>
<dbReference type="GO" id="GO:0005737">
    <property type="term" value="C:cytoplasm"/>
    <property type="evidence" value="ECO:0007669"/>
    <property type="project" value="UniProtKB-SubCell"/>
</dbReference>
<keyword evidence="11 13" id="KW-0030">Aminoacyl-tRNA synthetase</keyword>
<feature type="binding site" evidence="13">
    <location>
        <position position="508"/>
    </location>
    <ligand>
        <name>Zn(2+)</name>
        <dbReference type="ChEBI" id="CHEBI:29105"/>
        <note>catalytic</note>
    </ligand>
</feature>
<dbReference type="InterPro" id="IPR018163">
    <property type="entry name" value="Thr/Ala-tRNA-synth_IIc_edit"/>
</dbReference>
<evidence type="ECO:0000256" key="6">
    <source>
        <dbReference type="ARBA" id="ARBA00022741"/>
    </source>
</evidence>
<evidence type="ECO:0000256" key="4">
    <source>
        <dbReference type="ARBA" id="ARBA00022598"/>
    </source>
</evidence>
<dbReference type="KEGG" id="cpri:FZC34_00595"/>
<dbReference type="GO" id="GO:0000049">
    <property type="term" value="F:tRNA binding"/>
    <property type="evidence" value="ECO:0007669"/>
    <property type="project" value="UniProtKB-KW"/>
</dbReference>
<dbReference type="SUPFAM" id="SSF52954">
    <property type="entry name" value="Class II aaRS ABD-related"/>
    <property type="match status" value="1"/>
</dbReference>
<evidence type="ECO:0000313" key="17">
    <source>
        <dbReference type="Proteomes" id="UP000325004"/>
    </source>
</evidence>
<dbReference type="AlphaFoldDB" id="A0A5C0UFC7"/>
<dbReference type="FunFam" id="3.30.930.10:FF:000002">
    <property type="entry name" value="Threonine--tRNA ligase"/>
    <property type="match status" value="1"/>
</dbReference>
<keyword evidence="7 13" id="KW-0862">Zinc</keyword>
<dbReference type="Gene3D" id="3.30.980.10">
    <property type="entry name" value="Threonyl-trna Synthetase, Chain A, domain 2"/>
    <property type="match status" value="1"/>
</dbReference>
<reference evidence="16 17" key="1">
    <citation type="submission" date="2019-08" db="EMBL/GenBank/DDBJ databases">
        <title>Highly reduced genomes of protist endosymbionts show evolutionary convergence.</title>
        <authorList>
            <person name="George E."/>
            <person name="Husnik F."/>
            <person name="Tashyreva D."/>
            <person name="Prokopchuk G."/>
            <person name="Horak A."/>
            <person name="Kwong W.K."/>
            <person name="Lukes J."/>
            <person name="Keeling P.J."/>
        </authorList>
    </citation>
    <scope>NUCLEOTIDE SEQUENCE [LARGE SCALE GENOMIC DNA]</scope>
    <source>
        <strain evidence="16">1604LC</strain>
    </source>
</reference>
<dbReference type="NCBIfam" id="TIGR00418">
    <property type="entry name" value="thrS"/>
    <property type="match status" value="1"/>
</dbReference>
<feature type="compositionally biased region" description="Polar residues" evidence="14">
    <location>
        <begin position="639"/>
        <end position="649"/>
    </location>
</feature>
<keyword evidence="6 13" id="KW-0547">Nucleotide-binding</keyword>
<comment type="catalytic activity">
    <reaction evidence="12 13">
        <text>tRNA(Thr) + L-threonine + ATP = L-threonyl-tRNA(Thr) + AMP + diphosphate + H(+)</text>
        <dbReference type="Rhea" id="RHEA:24624"/>
        <dbReference type="Rhea" id="RHEA-COMP:9670"/>
        <dbReference type="Rhea" id="RHEA-COMP:9704"/>
        <dbReference type="ChEBI" id="CHEBI:15378"/>
        <dbReference type="ChEBI" id="CHEBI:30616"/>
        <dbReference type="ChEBI" id="CHEBI:33019"/>
        <dbReference type="ChEBI" id="CHEBI:57926"/>
        <dbReference type="ChEBI" id="CHEBI:78442"/>
        <dbReference type="ChEBI" id="CHEBI:78534"/>
        <dbReference type="ChEBI" id="CHEBI:456215"/>
        <dbReference type="EC" id="6.1.1.3"/>
    </reaction>
</comment>
<dbReference type="InterPro" id="IPR036621">
    <property type="entry name" value="Anticodon-bd_dom_sf"/>
</dbReference>
<keyword evidence="9 13" id="KW-0694">RNA-binding</keyword>